<organism evidence="2 3">
    <name type="scientific">Desulfofarcimen acetoxidans (strain ATCC 49208 / DSM 771 / KCTC 5769 / VKM B-1644 / 5575)</name>
    <name type="common">Desulfotomaculum acetoxidans</name>
    <dbReference type="NCBI Taxonomy" id="485916"/>
    <lineage>
        <taxon>Bacteria</taxon>
        <taxon>Bacillati</taxon>
        <taxon>Bacillota</taxon>
        <taxon>Clostridia</taxon>
        <taxon>Eubacteriales</taxon>
        <taxon>Peptococcaceae</taxon>
        <taxon>Desulfofarcimen</taxon>
    </lineage>
</organism>
<sequence length="86" mass="9642">MSLSDEIRKLHNFRVQISTKGLKQDIIIVEVADEFIRGIDLDSGNVKIFPLQNIDFIKKSTGPPANTRKKVSSLLSSSKERGTQEN</sequence>
<dbReference type="EMBL" id="CP001720">
    <property type="protein sequence ID" value="ACV64255.1"/>
    <property type="molecule type" value="Genomic_DNA"/>
</dbReference>
<dbReference type="HOGENOM" id="CLU_2492729_0_0_9"/>
<keyword evidence="3" id="KW-1185">Reference proteome</keyword>
<protein>
    <submittedName>
        <fullName evidence="2">Uncharacterized protein</fullName>
    </submittedName>
</protein>
<accession>C8VVW8</accession>
<gene>
    <name evidence="2" type="ordered locus">Dtox_3539</name>
</gene>
<evidence type="ECO:0000256" key="1">
    <source>
        <dbReference type="SAM" id="MobiDB-lite"/>
    </source>
</evidence>
<dbReference type="KEGG" id="dae:Dtox_3539"/>
<dbReference type="STRING" id="485916.Dtox_3539"/>
<proteinExistence type="predicted"/>
<reference evidence="2 3" key="1">
    <citation type="journal article" date="2009" name="Stand. Genomic Sci.">
        <title>Complete genome sequence of Desulfotomaculum acetoxidans type strain (5575).</title>
        <authorList>
            <person name="Spring S."/>
            <person name="Lapidus A."/>
            <person name="Schroder M."/>
            <person name="Gleim D."/>
            <person name="Sims D."/>
            <person name="Meincke L."/>
            <person name="Glavina Del Rio T."/>
            <person name="Tice H."/>
            <person name="Copeland A."/>
            <person name="Cheng J.F."/>
            <person name="Lucas S."/>
            <person name="Chen F."/>
            <person name="Nolan M."/>
            <person name="Bruce D."/>
            <person name="Goodwin L."/>
            <person name="Pitluck S."/>
            <person name="Ivanova N."/>
            <person name="Mavromatis K."/>
            <person name="Mikhailova N."/>
            <person name="Pati A."/>
            <person name="Chen A."/>
            <person name="Palaniappan K."/>
            <person name="Land M."/>
            <person name="Hauser L."/>
            <person name="Chang Y.J."/>
            <person name="Jeffries C.D."/>
            <person name="Chain P."/>
            <person name="Saunders E."/>
            <person name="Brettin T."/>
            <person name="Detter J.C."/>
            <person name="Goker M."/>
            <person name="Bristow J."/>
            <person name="Eisen J.A."/>
            <person name="Markowitz V."/>
            <person name="Hugenholtz P."/>
            <person name="Kyrpides N.C."/>
            <person name="Klenk H.P."/>
            <person name="Han C."/>
        </authorList>
    </citation>
    <scope>NUCLEOTIDE SEQUENCE [LARGE SCALE GENOMIC DNA]</scope>
    <source>
        <strain evidence="3">ATCC 49208 / DSM 771 / VKM B-1644</strain>
    </source>
</reference>
<feature type="region of interest" description="Disordered" evidence="1">
    <location>
        <begin position="60"/>
        <end position="86"/>
    </location>
</feature>
<dbReference type="OrthoDB" id="2054544at2"/>
<name>C8VVW8_DESAS</name>
<evidence type="ECO:0000313" key="2">
    <source>
        <dbReference type="EMBL" id="ACV64255.1"/>
    </source>
</evidence>
<dbReference type="Proteomes" id="UP000002217">
    <property type="component" value="Chromosome"/>
</dbReference>
<evidence type="ECO:0000313" key="3">
    <source>
        <dbReference type="Proteomes" id="UP000002217"/>
    </source>
</evidence>
<dbReference type="RefSeq" id="WP_015758945.1">
    <property type="nucleotide sequence ID" value="NC_013216.1"/>
</dbReference>
<dbReference type="AlphaFoldDB" id="C8VVW8"/>